<proteinExistence type="inferred from homology"/>
<dbReference type="Proteomes" id="UP000264141">
    <property type="component" value="Unassembled WGS sequence"/>
</dbReference>
<organism evidence="6 7">
    <name type="scientific">Anaerolinea thermolimosa</name>
    <dbReference type="NCBI Taxonomy" id="229919"/>
    <lineage>
        <taxon>Bacteria</taxon>
        <taxon>Bacillati</taxon>
        <taxon>Chloroflexota</taxon>
        <taxon>Anaerolineae</taxon>
        <taxon>Anaerolineales</taxon>
        <taxon>Anaerolineaceae</taxon>
        <taxon>Anaerolinea</taxon>
    </lineage>
</organism>
<evidence type="ECO:0000256" key="2">
    <source>
        <dbReference type="ARBA" id="ARBA00023110"/>
    </source>
</evidence>
<dbReference type="PANTHER" id="PTHR45625">
    <property type="entry name" value="PEPTIDYL-PROLYL CIS-TRANS ISOMERASE-RELATED"/>
    <property type="match status" value="1"/>
</dbReference>
<dbReference type="AlphaFoldDB" id="A0A3D1JGS1"/>
<dbReference type="InterPro" id="IPR044666">
    <property type="entry name" value="Cyclophilin_A-like"/>
</dbReference>
<dbReference type="InterPro" id="IPR002130">
    <property type="entry name" value="Cyclophilin-type_PPIase_dom"/>
</dbReference>
<dbReference type="SUPFAM" id="SSF50891">
    <property type="entry name" value="Cyclophilin-like"/>
    <property type="match status" value="1"/>
</dbReference>
<evidence type="ECO:0000259" key="5">
    <source>
        <dbReference type="PROSITE" id="PS50072"/>
    </source>
</evidence>
<name>A0A3D1JGS1_9CHLR</name>
<dbReference type="STRING" id="229919.GCA_001050195_03206"/>
<reference evidence="6 7" key="1">
    <citation type="journal article" date="2018" name="Nat. Biotechnol.">
        <title>A standardized bacterial taxonomy based on genome phylogeny substantially revises the tree of life.</title>
        <authorList>
            <person name="Parks D.H."/>
            <person name="Chuvochina M."/>
            <person name="Waite D.W."/>
            <person name="Rinke C."/>
            <person name="Skarshewski A."/>
            <person name="Chaumeil P.A."/>
            <person name="Hugenholtz P."/>
        </authorList>
    </citation>
    <scope>NUCLEOTIDE SEQUENCE [LARGE SCALE GENOMIC DNA]</scope>
    <source>
        <strain evidence="6">UBA8781</strain>
    </source>
</reference>
<evidence type="ECO:0000313" key="7">
    <source>
        <dbReference type="Proteomes" id="UP000264141"/>
    </source>
</evidence>
<dbReference type="EC" id="5.2.1.8" evidence="4"/>
<gene>
    <name evidence="6" type="ORF">DEQ80_03725</name>
</gene>
<accession>A0A3D1JGS1</accession>
<comment type="similarity">
    <text evidence="4">Belongs to the cyclophilin-type PPIase family.</text>
</comment>
<dbReference type="OrthoDB" id="9807797at2"/>
<protein>
    <recommendedName>
        <fullName evidence="4">Peptidyl-prolyl cis-trans isomerase</fullName>
        <shortName evidence="4">PPIase</shortName>
        <ecNumber evidence="4">5.2.1.8</ecNumber>
    </recommendedName>
</protein>
<evidence type="ECO:0000313" key="6">
    <source>
        <dbReference type="EMBL" id="HCE16948.1"/>
    </source>
</evidence>
<evidence type="ECO:0000256" key="4">
    <source>
        <dbReference type="RuleBase" id="RU363019"/>
    </source>
</evidence>
<evidence type="ECO:0000256" key="1">
    <source>
        <dbReference type="ARBA" id="ARBA00002388"/>
    </source>
</evidence>
<keyword evidence="3 4" id="KW-0413">Isomerase</keyword>
<dbReference type="PROSITE" id="PS50072">
    <property type="entry name" value="CSA_PPIASE_2"/>
    <property type="match status" value="1"/>
</dbReference>
<dbReference type="EMBL" id="DPBP01000018">
    <property type="protein sequence ID" value="HCE16948.1"/>
    <property type="molecule type" value="Genomic_DNA"/>
</dbReference>
<dbReference type="Pfam" id="PF00160">
    <property type="entry name" value="Pro_isomerase"/>
    <property type="match status" value="1"/>
</dbReference>
<dbReference type="PANTHER" id="PTHR45625:SF4">
    <property type="entry name" value="PEPTIDYLPROLYL ISOMERASE DOMAIN AND WD REPEAT-CONTAINING PROTEIN 1"/>
    <property type="match status" value="1"/>
</dbReference>
<evidence type="ECO:0000256" key="3">
    <source>
        <dbReference type="ARBA" id="ARBA00023235"/>
    </source>
</evidence>
<dbReference type="InterPro" id="IPR029000">
    <property type="entry name" value="Cyclophilin-like_dom_sf"/>
</dbReference>
<dbReference type="CDD" id="cd00317">
    <property type="entry name" value="cyclophilin"/>
    <property type="match status" value="1"/>
</dbReference>
<dbReference type="GO" id="GO:0003755">
    <property type="term" value="F:peptidyl-prolyl cis-trans isomerase activity"/>
    <property type="evidence" value="ECO:0007669"/>
    <property type="project" value="UniProtKB-UniRule"/>
</dbReference>
<feature type="domain" description="PPIase cyclophilin-type" evidence="5">
    <location>
        <begin position="57"/>
        <end position="199"/>
    </location>
</feature>
<comment type="function">
    <text evidence="1 4">PPIases accelerate the folding of proteins. It catalyzes the cis-trans isomerization of proline imidic peptide bonds in oligopeptides.</text>
</comment>
<dbReference type="PRINTS" id="PR00153">
    <property type="entry name" value="CSAPPISMRASE"/>
</dbReference>
<dbReference type="Gene3D" id="2.40.100.10">
    <property type="entry name" value="Cyclophilin-like"/>
    <property type="match status" value="1"/>
</dbReference>
<sequence length="199" mass="22172">MPWLLVNGKIYQGPRDERSLDQLVRLLLLEERQFEACPPFIIDPQKRYFARLQTAQGEITLELFPRQAPLAVNNFVFLARQGWFDGLTFHRVVAGLLAQSGDPSATGLGGPGYAFPDDVNDLRFDRPGRLAMASPGPNSNGSQFFITMRQASELDGRYVIFGQVLEGMDVLHRLTPRDPSAADALPDGDTLQTVVIEER</sequence>
<keyword evidence="2 4" id="KW-0697">Rotamase</keyword>
<comment type="catalytic activity">
    <reaction evidence="4">
        <text>[protein]-peptidylproline (omega=180) = [protein]-peptidylproline (omega=0)</text>
        <dbReference type="Rhea" id="RHEA:16237"/>
        <dbReference type="Rhea" id="RHEA-COMP:10747"/>
        <dbReference type="Rhea" id="RHEA-COMP:10748"/>
        <dbReference type="ChEBI" id="CHEBI:83833"/>
        <dbReference type="ChEBI" id="CHEBI:83834"/>
        <dbReference type="EC" id="5.2.1.8"/>
    </reaction>
</comment>
<comment type="caution">
    <text evidence="6">The sequence shown here is derived from an EMBL/GenBank/DDBJ whole genome shotgun (WGS) entry which is preliminary data.</text>
</comment>